<sequence>MDAEEVMKLFDYCWFEPLIFTKQPNGPNLSKPSSFEANRDNEIQEKPLKPEISRISTLHTRSMSDQLSFKTGFRYGFLSPNSVLQTPKLDTILSGKEIIVSENTKQRDFEVLSSKKKVKRSSSGRKSGESKSLSDLEFEELKGFMDLGFVFFEEDRNSSLASVIPGLHRLGKKYDGEEAVDESTIPRPYLSEAWEVLDRRKRENPLMNLRIPFPALNNETRMKDTCGLTLLLPL</sequence>
<name>A0AAN7IX72_QUERU</name>
<evidence type="ECO:0000313" key="3">
    <source>
        <dbReference type="Proteomes" id="UP001324115"/>
    </source>
</evidence>
<gene>
    <name evidence="2" type="ORF">RGQ29_020223</name>
</gene>
<feature type="compositionally biased region" description="Polar residues" evidence="1">
    <location>
        <begin position="25"/>
        <end position="36"/>
    </location>
</feature>
<dbReference type="PANTHER" id="PTHR33785:SF12">
    <property type="entry name" value="DUF1685 FAMILY PROTEIN"/>
    <property type="match status" value="1"/>
</dbReference>
<dbReference type="Proteomes" id="UP001324115">
    <property type="component" value="Unassembled WGS sequence"/>
</dbReference>
<evidence type="ECO:0000313" key="2">
    <source>
        <dbReference type="EMBL" id="KAK4589570.1"/>
    </source>
</evidence>
<protein>
    <submittedName>
        <fullName evidence="2">Uncharacterized protein</fullName>
    </submittedName>
</protein>
<comment type="caution">
    <text evidence="2">The sequence shown here is derived from an EMBL/GenBank/DDBJ whole genome shotgun (WGS) entry which is preliminary data.</text>
</comment>
<evidence type="ECO:0000256" key="1">
    <source>
        <dbReference type="SAM" id="MobiDB-lite"/>
    </source>
</evidence>
<reference evidence="2 3" key="1">
    <citation type="journal article" date="2023" name="G3 (Bethesda)">
        <title>A haplotype-resolved chromosome-scale genome for Quercus rubra L. provides insights into the genetics of adaptive traits for red oak species.</title>
        <authorList>
            <person name="Kapoor B."/>
            <person name="Jenkins J."/>
            <person name="Schmutz J."/>
            <person name="Zhebentyayeva T."/>
            <person name="Kuelheim C."/>
            <person name="Coggeshall M."/>
            <person name="Heim C."/>
            <person name="Lasky J.R."/>
            <person name="Leites L."/>
            <person name="Islam-Faridi N."/>
            <person name="Romero-Severson J."/>
            <person name="DeLeo V.L."/>
            <person name="Lucas S.M."/>
            <person name="Lazic D."/>
            <person name="Gailing O."/>
            <person name="Carlson J."/>
            <person name="Staton M."/>
        </authorList>
    </citation>
    <scope>NUCLEOTIDE SEQUENCE [LARGE SCALE GENOMIC DNA]</scope>
    <source>
        <strain evidence="2">Pseudo-F2</strain>
    </source>
</reference>
<proteinExistence type="predicted"/>
<accession>A0AAN7IX72</accession>
<dbReference type="AlphaFoldDB" id="A0AAN7IX72"/>
<organism evidence="2 3">
    <name type="scientific">Quercus rubra</name>
    <name type="common">Northern red oak</name>
    <name type="synonym">Quercus borealis</name>
    <dbReference type="NCBI Taxonomy" id="3512"/>
    <lineage>
        <taxon>Eukaryota</taxon>
        <taxon>Viridiplantae</taxon>
        <taxon>Streptophyta</taxon>
        <taxon>Embryophyta</taxon>
        <taxon>Tracheophyta</taxon>
        <taxon>Spermatophyta</taxon>
        <taxon>Magnoliopsida</taxon>
        <taxon>eudicotyledons</taxon>
        <taxon>Gunneridae</taxon>
        <taxon>Pentapetalae</taxon>
        <taxon>rosids</taxon>
        <taxon>fabids</taxon>
        <taxon>Fagales</taxon>
        <taxon>Fagaceae</taxon>
        <taxon>Quercus</taxon>
    </lineage>
</organism>
<feature type="compositionally biased region" description="Basic and acidic residues" evidence="1">
    <location>
        <begin position="37"/>
        <end position="49"/>
    </location>
</feature>
<dbReference type="PANTHER" id="PTHR33785">
    <property type="entry name" value="OS06G0550800 PROTEIN"/>
    <property type="match status" value="1"/>
</dbReference>
<dbReference type="EMBL" id="JAXUIC010000005">
    <property type="protein sequence ID" value="KAK4589570.1"/>
    <property type="molecule type" value="Genomic_DNA"/>
</dbReference>
<keyword evidence="3" id="KW-1185">Reference proteome</keyword>
<feature type="region of interest" description="Disordered" evidence="1">
    <location>
        <begin position="25"/>
        <end position="49"/>
    </location>
</feature>